<evidence type="ECO:0000313" key="4">
    <source>
        <dbReference type="EMBL" id="QOD38692.1"/>
    </source>
</evidence>
<dbReference type="PROSITE" id="PS50088">
    <property type="entry name" value="ANK_REPEAT"/>
    <property type="match status" value="3"/>
</dbReference>
<dbReference type="PROSITE" id="PS50297">
    <property type="entry name" value="ANK_REP_REGION"/>
    <property type="match status" value="2"/>
</dbReference>
<dbReference type="PANTHER" id="PTHR24171:SF8">
    <property type="entry name" value="BRCA1-ASSOCIATED RING DOMAIN PROTEIN 1"/>
    <property type="match status" value="1"/>
</dbReference>
<dbReference type="InterPro" id="IPR002110">
    <property type="entry name" value="Ankyrin_rpt"/>
</dbReference>
<protein>
    <submittedName>
        <fullName evidence="4">Ankyrin repeat domain-containing protein</fullName>
    </submittedName>
</protein>
<dbReference type="AlphaFoldDB" id="A0A7M3U2Q7"/>
<dbReference type="GO" id="GO:0085020">
    <property type="term" value="P:protein K6-linked ubiquitination"/>
    <property type="evidence" value="ECO:0007669"/>
    <property type="project" value="TreeGrafter"/>
</dbReference>
<evidence type="ECO:0000313" key="5">
    <source>
        <dbReference type="Proteomes" id="UP000516514"/>
    </source>
</evidence>
<feature type="repeat" description="ANK" evidence="3">
    <location>
        <begin position="87"/>
        <end position="120"/>
    </location>
</feature>
<name>A0A7M3U2Q7_9RICK</name>
<reference evidence="4 5" key="1">
    <citation type="submission" date="2020-09" db="EMBL/GenBank/DDBJ databases">
        <title>An Earliest Endosymbiont, Wolbachia massiliensis sp. nov., Strain PL13 From the Bed Bug (Cimex hemipterius), Type strain of a New supergroup T.</title>
        <authorList>
            <person name="Laidoudi Y."/>
            <person name="Levasseur A."/>
            <person name="Medkour H."/>
            <person name="Maaloum M."/>
            <person name="BenKhedher M."/>
            <person name="Sambou M."/>
            <person name="Bassene H."/>
            <person name="Davoust B."/>
            <person name="Fenollar F."/>
            <person name="Raoult D."/>
            <person name="Mediannikov O."/>
        </authorList>
    </citation>
    <scope>NUCLEOTIDE SEQUENCE [LARGE SCALE GENOMIC DNA]</scope>
    <source>
        <strain evidence="4 5">PL13</strain>
    </source>
</reference>
<accession>A0A7M3U2Q7</accession>
<evidence type="ECO:0000256" key="1">
    <source>
        <dbReference type="ARBA" id="ARBA00022737"/>
    </source>
</evidence>
<evidence type="ECO:0000256" key="2">
    <source>
        <dbReference type="ARBA" id="ARBA00023043"/>
    </source>
</evidence>
<dbReference type="Proteomes" id="UP000516514">
    <property type="component" value="Chromosome"/>
</dbReference>
<feature type="repeat" description="ANK" evidence="3">
    <location>
        <begin position="52"/>
        <end position="84"/>
    </location>
</feature>
<dbReference type="KEGG" id="wms:ID128_02385"/>
<keyword evidence="5" id="KW-1185">Reference proteome</keyword>
<dbReference type="PANTHER" id="PTHR24171">
    <property type="entry name" value="ANKYRIN REPEAT DOMAIN-CONTAINING PROTEIN 39-RELATED"/>
    <property type="match status" value="1"/>
</dbReference>
<proteinExistence type="predicted"/>
<dbReference type="SMART" id="SM00248">
    <property type="entry name" value="ANK"/>
    <property type="match status" value="3"/>
</dbReference>
<gene>
    <name evidence="4" type="ORF">ID128_02385</name>
</gene>
<evidence type="ECO:0000256" key="3">
    <source>
        <dbReference type="PROSITE-ProRule" id="PRU00023"/>
    </source>
</evidence>
<sequence length="205" mass="23746">MLKVERSIDYLEKEKNNSEASKILEKVQRIGQAYKSSELKRYRRFDSDGEREKNTELFSAIRNGNLQKVQDLLKAGVKLNIIDKNNKDNTPLHYAVERDKKEIVRKLLQEWKADVNAKNNKGDTPLHIAVSRNNKKLVSLLLDKQARSDIKNNEGKEPYELAKNQEVSYIFKHRSSHSSDYNDIMSQANLNEELIKIVKSSTSEK</sequence>
<feature type="repeat" description="ANK" evidence="3">
    <location>
        <begin position="121"/>
        <end position="153"/>
    </location>
</feature>
<dbReference type="GO" id="GO:0004842">
    <property type="term" value="F:ubiquitin-protein transferase activity"/>
    <property type="evidence" value="ECO:0007669"/>
    <property type="project" value="TreeGrafter"/>
</dbReference>
<dbReference type="InterPro" id="IPR036770">
    <property type="entry name" value="Ankyrin_rpt-contain_sf"/>
</dbReference>
<keyword evidence="2 3" id="KW-0040">ANK repeat</keyword>
<dbReference type="RefSeq" id="WP_007549519.1">
    <property type="nucleotide sequence ID" value="NZ_CP061738.1"/>
</dbReference>
<dbReference type="EMBL" id="CP061738">
    <property type="protein sequence ID" value="QOD38692.1"/>
    <property type="molecule type" value="Genomic_DNA"/>
</dbReference>
<organism evidence="4 5">
    <name type="scientific">Candidatus Wolbachia massiliensis</name>
    <dbReference type="NCBI Taxonomy" id="1845000"/>
    <lineage>
        <taxon>Bacteria</taxon>
        <taxon>Pseudomonadati</taxon>
        <taxon>Pseudomonadota</taxon>
        <taxon>Alphaproteobacteria</taxon>
        <taxon>Rickettsiales</taxon>
        <taxon>Anaplasmataceae</taxon>
        <taxon>Wolbachieae</taxon>
        <taxon>Wolbachia</taxon>
    </lineage>
</organism>
<dbReference type="SUPFAM" id="SSF48403">
    <property type="entry name" value="Ankyrin repeat"/>
    <property type="match status" value="1"/>
</dbReference>
<dbReference type="Pfam" id="PF13857">
    <property type="entry name" value="Ank_5"/>
    <property type="match status" value="1"/>
</dbReference>
<dbReference type="Gene3D" id="1.25.40.20">
    <property type="entry name" value="Ankyrin repeat-containing domain"/>
    <property type="match status" value="1"/>
</dbReference>
<keyword evidence="1" id="KW-0677">Repeat</keyword>